<dbReference type="InterPro" id="IPR000524">
    <property type="entry name" value="Tscrpt_reg_HTH_GntR"/>
</dbReference>
<dbReference type="SMART" id="SM00866">
    <property type="entry name" value="UTRA"/>
    <property type="match status" value="1"/>
</dbReference>
<keyword evidence="3" id="KW-0804">Transcription</keyword>
<evidence type="ECO:0000313" key="5">
    <source>
        <dbReference type="EMBL" id="SDK07267.1"/>
    </source>
</evidence>
<keyword evidence="6" id="KW-1185">Reference proteome</keyword>
<dbReference type="SUPFAM" id="SSF64288">
    <property type="entry name" value="Chorismate lyase-like"/>
    <property type="match status" value="1"/>
</dbReference>
<gene>
    <name evidence="5" type="ORF">SAMN04488026_103040</name>
</gene>
<evidence type="ECO:0000256" key="2">
    <source>
        <dbReference type="ARBA" id="ARBA00023125"/>
    </source>
</evidence>
<name>A0A1G8YWY7_9RHOB</name>
<dbReference type="STRING" id="571298.SAMN04488026_103040"/>
<dbReference type="InterPro" id="IPR036388">
    <property type="entry name" value="WH-like_DNA-bd_sf"/>
</dbReference>
<evidence type="ECO:0000313" key="6">
    <source>
        <dbReference type="Proteomes" id="UP000199382"/>
    </source>
</evidence>
<evidence type="ECO:0000259" key="4">
    <source>
        <dbReference type="PROSITE" id="PS50949"/>
    </source>
</evidence>
<dbReference type="OrthoDB" id="7173258at2"/>
<protein>
    <submittedName>
        <fullName evidence="5">Transcriptional regulator, GntR family</fullName>
    </submittedName>
</protein>
<proteinExistence type="predicted"/>
<keyword evidence="1" id="KW-0805">Transcription regulation</keyword>
<dbReference type="InterPro" id="IPR050679">
    <property type="entry name" value="Bact_HTH_transcr_reg"/>
</dbReference>
<dbReference type="PROSITE" id="PS50949">
    <property type="entry name" value="HTH_GNTR"/>
    <property type="match status" value="1"/>
</dbReference>
<organism evidence="5 6">
    <name type="scientific">Aliiruegeria lutimaris</name>
    <dbReference type="NCBI Taxonomy" id="571298"/>
    <lineage>
        <taxon>Bacteria</taxon>
        <taxon>Pseudomonadati</taxon>
        <taxon>Pseudomonadota</taxon>
        <taxon>Alphaproteobacteria</taxon>
        <taxon>Rhodobacterales</taxon>
        <taxon>Roseobacteraceae</taxon>
        <taxon>Aliiruegeria</taxon>
    </lineage>
</organism>
<dbReference type="Pfam" id="PF07702">
    <property type="entry name" value="UTRA"/>
    <property type="match status" value="1"/>
</dbReference>
<dbReference type="RefSeq" id="WP_093157603.1">
    <property type="nucleotide sequence ID" value="NZ_FNEK01000030.1"/>
</dbReference>
<keyword evidence="2" id="KW-0238">DNA-binding</keyword>
<accession>A0A1G8YWY7</accession>
<dbReference type="EMBL" id="FNEK01000030">
    <property type="protein sequence ID" value="SDK07267.1"/>
    <property type="molecule type" value="Genomic_DNA"/>
</dbReference>
<dbReference type="PRINTS" id="PR00035">
    <property type="entry name" value="HTHGNTR"/>
</dbReference>
<dbReference type="CDD" id="cd07377">
    <property type="entry name" value="WHTH_GntR"/>
    <property type="match status" value="1"/>
</dbReference>
<sequence>MKVAEFLDPGAWMETMVGPRYVRLRKRIEEGIDTGIFPAQGPLPPEREVASLTGLSRVTVRKAIQELVEKGIVVQRQGAGSFVTGAEPGRRVEQSLSRLTSFTEDMARRGLESRATWLERGVFVPSPQEVVALALSSGDSVARLARLRMAGNRPMAIERASLPLDILPDPQSVDRSLYEVLERSGNHPVRALQKISAINLGEQEAGLLGLKPQDAGLKIERTSYLENGRVVEYTRSTYRGDAYDFVAELRLATR</sequence>
<dbReference type="PANTHER" id="PTHR44846:SF1">
    <property type="entry name" value="MANNOSYL-D-GLYCERATE TRANSPORT_METABOLISM SYSTEM REPRESSOR MNGR-RELATED"/>
    <property type="match status" value="1"/>
</dbReference>
<evidence type="ECO:0000256" key="1">
    <source>
        <dbReference type="ARBA" id="ARBA00023015"/>
    </source>
</evidence>
<dbReference type="GO" id="GO:0003677">
    <property type="term" value="F:DNA binding"/>
    <property type="evidence" value="ECO:0007669"/>
    <property type="project" value="UniProtKB-KW"/>
</dbReference>
<dbReference type="InterPro" id="IPR028978">
    <property type="entry name" value="Chorismate_lyase_/UTRA_dom_sf"/>
</dbReference>
<dbReference type="GO" id="GO:0045892">
    <property type="term" value="P:negative regulation of DNA-templated transcription"/>
    <property type="evidence" value="ECO:0007669"/>
    <property type="project" value="TreeGrafter"/>
</dbReference>
<dbReference type="InterPro" id="IPR036390">
    <property type="entry name" value="WH_DNA-bd_sf"/>
</dbReference>
<dbReference type="Pfam" id="PF00392">
    <property type="entry name" value="GntR"/>
    <property type="match status" value="1"/>
</dbReference>
<dbReference type="SMART" id="SM00345">
    <property type="entry name" value="HTH_GNTR"/>
    <property type="match status" value="1"/>
</dbReference>
<dbReference type="InterPro" id="IPR011663">
    <property type="entry name" value="UTRA"/>
</dbReference>
<evidence type="ECO:0000256" key="3">
    <source>
        <dbReference type="ARBA" id="ARBA00023163"/>
    </source>
</evidence>
<dbReference type="PANTHER" id="PTHR44846">
    <property type="entry name" value="MANNOSYL-D-GLYCERATE TRANSPORT/METABOLISM SYSTEM REPRESSOR MNGR-RELATED"/>
    <property type="match status" value="1"/>
</dbReference>
<feature type="domain" description="HTH gntR-type" evidence="4">
    <location>
        <begin position="18"/>
        <end position="86"/>
    </location>
</feature>
<reference evidence="5 6" key="1">
    <citation type="submission" date="2016-10" db="EMBL/GenBank/DDBJ databases">
        <authorList>
            <person name="de Groot N.N."/>
        </authorList>
    </citation>
    <scope>NUCLEOTIDE SEQUENCE [LARGE SCALE GENOMIC DNA]</scope>
    <source>
        <strain evidence="5 6">DSM 25294</strain>
    </source>
</reference>
<dbReference type="GO" id="GO:0003700">
    <property type="term" value="F:DNA-binding transcription factor activity"/>
    <property type="evidence" value="ECO:0007669"/>
    <property type="project" value="InterPro"/>
</dbReference>
<dbReference type="Gene3D" id="3.40.1410.10">
    <property type="entry name" value="Chorismate lyase-like"/>
    <property type="match status" value="1"/>
</dbReference>
<dbReference type="SUPFAM" id="SSF46785">
    <property type="entry name" value="Winged helix' DNA-binding domain"/>
    <property type="match status" value="1"/>
</dbReference>
<dbReference type="Proteomes" id="UP000199382">
    <property type="component" value="Unassembled WGS sequence"/>
</dbReference>
<dbReference type="Gene3D" id="1.10.10.10">
    <property type="entry name" value="Winged helix-like DNA-binding domain superfamily/Winged helix DNA-binding domain"/>
    <property type="match status" value="1"/>
</dbReference>
<dbReference type="AlphaFoldDB" id="A0A1G8YWY7"/>